<gene>
    <name evidence="4" type="primary">ycf45</name>
</gene>
<evidence type="ECO:0000313" key="4">
    <source>
        <dbReference type="EMBL" id="QOW07517.1"/>
    </source>
</evidence>
<reference evidence="4" key="1">
    <citation type="submission" date="2020-03" db="EMBL/GenBank/DDBJ databases">
        <title>Schizocladia ischiensis organellar genomes: estimating the origin of multicellularity in heterokonts and the emergence of shallow ocean ecosystems.</title>
        <authorList>
            <person name="Phillips N.E."/>
            <person name="Braun E.L."/>
            <person name="Boore J."/>
            <person name="Cheda B."/>
            <person name="Salomon M.P."/>
        </authorList>
    </citation>
    <scope>NUCLEOTIDE SEQUENCE</scope>
</reference>
<geneLocation type="chloroplast" evidence="4"/>
<organism evidence="4">
    <name type="scientific">Schizocladia ischiensis</name>
    <dbReference type="NCBI Taxonomy" id="196139"/>
    <lineage>
        <taxon>Eukaryota</taxon>
        <taxon>Sar</taxon>
        <taxon>Stramenopiles</taxon>
        <taxon>Ochrophyta</taxon>
        <taxon>PX clade</taxon>
        <taxon>Schizocladiophyceae</taxon>
        <taxon>Schizocladiales</taxon>
        <taxon>Schizocladiaceae</taxon>
        <taxon>Schizocladia</taxon>
    </lineage>
</organism>
<name>A0A7S6ZPA4_9STRA</name>
<dbReference type="AlphaFoldDB" id="A0A7S6ZPA4"/>
<sequence length="485" mass="55121">MNINSNLNQLIQIFSFQIKEIIQNHPNNNNLIEIILDVGRRPEGRFSFGPDYLAVKVISWQDLEYITKRISKFSDDNRAGIERTLHRVSCIRNRQGIIIGLTCRVGRSVVGTINIIRDLLESGNSLLVLGKPGVGKTTVIREISRVLSDEIRKRVVIVDTSNEIAGNSDVPHAGIGRARRMQVSFTQNQHDIMIEAVQNHMPEVIIVDEIGTELEALAARTIAERGVQLVGTAHGNSLDSLIKNPTLIDLIGGIQTVTLSDEEARRRKTQKSILERKTFPGFQIAIEINSTNYWVIHENVAHSIDILLANKYLPIQRRSIIEKTRIKIDYAINSSVSSFDYKSYSLLTAKNYQWNNLMKSHIPDNQRLSHLFNPTYKKKNQKIKLFLFLNLNISMVNKFKQTCESLKLTKIDIIITKDIDQANIILTSKLSIITSRKFRLIVRKKKLLIYTVNSSTIINLTKTIKHIADSYCAVILIINSKKLSY</sequence>
<keyword evidence="4" id="KW-0150">Chloroplast</keyword>
<dbReference type="RefSeq" id="YP_010032310.1">
    <property type="nucleotide sequence ID" value="NC_053868.1"/>
</dbReference>
<dbReference type="InterPro" id="IPR027417">
    <property type="entry name" value="P-loop_NTPase"/>
</dbReference>
<feature type="domain" description="AAA+ ATPase" evidence="3">
    <location>
        <begin position="122"/>
        <end position="278"/>
    </location>
</feature>
<keyword evidence="4" id="KW-0934">Plastid</keyword>
<dbReference type="InterPro" id="IPR045735">
    <property type="entry name" value="Spore_III_AA_AAA+_ATPase"/>
</dbReference>
<evidence type="ECO:0000259" key="3">
    <source>
        <dbReference type="SMART" id="SM00382"/>
    </source>
</evidence>
<dbReference type="PANTHER" id="PTHR20953:SF3">
    <property type="entry name" value="P-LOOP CONTAINING NUCLEOSIDE TRIPHOSPHATE HYDROLASES SUPERFAMILY PROTEIN"/>
    <property type="match status" value="1"/>
</dbReference>
<proteinExistence type="predicted"/>
<dbReference type="PANTHER" id="PTHR20953">
    <property type="entry name" value="KINASE-RELATED"/>
    <property type="match status" value="1"/>
</dbReference>
<dbReference type="SMART" id="SM00382">
    <property type="entry name" value="AAA"/>
    <property type="match status" value="1"/>
</dbReference>
<dbReference type="Pfam" id="PF25516">
    <property type="entry name" value="PTPase"/>
    <property type="match status" value="1"/>
</dbReference>
<dbReference type="EMBL" id="MT226925">
    <property type="protein sequence ID" value="QOW07517.1"/>
    <property type="molecule type" value="Genomic_DNA"/>
</dbReference>
<dbReference type="SUPFAM" id="SSF52540">
    <property type="entry name" value="P-loop containing nucleoside triphosphate hydrolases"/>
    <property type="match status" value="1"/>
</dbReference>
<dbReference type="InterPro" id="IPR003593">
    <property type="entry name" value="AAA+_ATPase"/>
</dbReference>
<dbReference type="GeneID" id="63377800"/>
<dbReference type="Pfam" id="PF19568">
    <property type="entry name" value="Spore_III_AA"/>
    <property type="match status" value="1"/>
</dbReference>
<accession>A0A7S6ZPA4</accession>
<keyword evidence="2" id="KW-0067">ATP-binding</keyword>
<evidence type="ECO:0000256" key="1">
    <source>
        <dbReference type="ARBA" id="ARBA00022741"/>
    </source>
</evidence>
<dbReference type="CDD" id="cd00009">
    <property type="entry name" value="AAA"/>
    <property type="match status" value="1"/>
</dbReference>
<dbReference type="InterPro" id="IPR058670">
    <property type="entry name" value="PTPase_dom"/>
</dbReference>
<dbReference type="GO" id="GO:0005524">
    <property type="term" value="F:ATP binding"/>
    <property type="evidence" value="ECO:0007669"/>
    <property type="project" value="UniProtKB-KW"/>
</dbReference>
<dbReference type="Gene3D" id="3.40.50.300">
    <property type="entry name" value="P-loop containing nucleotide triphosphate hydrolases"/>
    <property type="match status" value="1"/>
</dbReference>
<keyword evidence="1" id="KW-0547">Nucleotide-binding</keyword>
<evidence type="ECO:0000256" key="2">
    <source>
        <dbReference type="ARBA" id="ARBA00022840"/>
    </source>
</evidence>
<protein>
    <submittedName>
        <fullName evidence="4">Ycf45</fullName>
    </submittedName>
</protein>